<dbReference type="Gene3D" id="3.10.129.10">
    <property type="entry name" value="Hotdog Thioesterase"/>
    <property type="match status" value="2"/>
</dbReference>
<dbReference type="Pfam" id="PF13279">
    <property type="entry name" value="4HBT_2"/>
    <property type="match status" value="2"/>
</dbReference>
<dbReference type="EMBL" id="JADGJH010000003">
    <property type="protein sequence ID" value="KAJ3143159.1"/>
    <property type="molecule type" value="Genomic_DNA"/>
</dbReference>
<name>A0AAD5XHP1_9FUNG</name>
<dbReference type="GO" id="GO:0047617">
    <property type="term" value="F:fatty acyl-CoA hydrolase activity"/>
    <property type="evidence" value="ECO:0007669"/>
    <property type="project" value="TreeGrafter"/>
</dbReference>
<keyword evidence="2" id="KW-1185">Reference proteome</keyword>
<evidence type="ECO:0000313" key="1">
    <source>
        <dbReference type="EMBL" id="KAJ3143159.1"/>
    </source>
</evidence>
<evidence type="ECO:0000313" key="2">
    <source>
        <dbReference type="Proteomes" id="UP001211907"/>
    </source>
</evidence>
<dbReference type="SUPFAM" id="SSF54637">
    <property type="entry name" value="Thioesterase/thiol ester dehydrase-isomerase"/>
    <property type="match status" value="2"/>
</dbReference>
<dbReference type="Proteomes" id="UP001211907">
    <property type="component" value="Unassembled WGS sequence"/>
</dbReference>
<dbReference type="CDD" id="cd00586">
    <property type="entry name" value="4HBT"/>
    <property type="match status" value="2"/>
</dbReference>
<proteinExistence type="predicted"/>
<protein>
    <recommendedName>
        <fullName evidence="3">Thioesterase domain-containing protein</fullName>
    </recommendedName>
</protein>
<sequence length="397" mass="44049">MSKLAVAAGGLPTNDETRAALSSEVANLLTAYPSLTTIPIQWGDMDAYRHLNNVYYMRIFETGRLAYFINIWGKHVGEKRAVDFLSGTGIGIVVADTLMKYKFPVTFPDTITVGIKLDLNKVYTDRFDLIGRLVSHKHGIVVAEGRTTLVCYDHQAKKKADIPLDFLEAIRDTWGFRQPFCPTLLSLILSRSKYHYKKMNLIRRLFSTANSTGIKSVPVGAFASVEQIRQSLPLAVSTVLKDYPSLITLPVQWGEQDSYGHLNNVYYMRYFESGRLAYFEQVLAKHIPAPDVAAFINAAALKSIGPIVKSIVLNYRRVVTYPDTVTVGITADLSSVTRDRFVQKCCIVSHKHAAVVADGSTTVVTYDYAKGVKADIPPSVLAAIRTEQNDISSSLQQ</sequence>
<organism evidence="1 2">
    <name type="scientific">Physocladia obscura</name>
    <dbReference type="NCBI Taxonomy" id="109957"/>
    <lineage>
        <taxon>Eukaryota</taxon>
        <taxon>Fungi</taxon>
        <taxon>Fungi incertae sedis</taxon>
        <taxon>Chytridiomycota</taxon>
        <taxon>Chytridiomycota incertae sedis</taxon>
        <taxon>Chytridiomycetes</taxon>
        <taxon>Chytridiales</taxon>
        <taxon>Chytriomycetaceae</taxon>
        <taxon>Physocladia</taxon>
    </lineage>
</organism>
<dbReference type="InterPro" id="IPR029069">
    <property type="entry name" value="HotDog_dom_sf"/>
</dbReference>
<evidence type="ECO:0008006" key="3">
    <source>
        <dbReference type="Google" id="ProtNLM"/>
    </source>
</evidence>
<accession>A0AAD5XHP1</accession>
<gene>
    <name evidence="1" type="ORF">HK100_006454</name>
</gene>
<dbReference type="InterPro" id="IPR050563">
    <property type="entry name" value="4-hydroxybenzoyl-CoA_TE"/>
</dbReference>
<reference evidence="1" key="1">
    <citation type="submission" date="2020-05" db="EMBL/GenBank/DDBJ databases">
        <title>Phylogenomic resolution of chytrid fungi.</title>
        <authorList>
            <person name="Stajich J.E."/>
            <person name="Amses K."/>
            <person name="Simmons R."/>
            <person name="Seto K."/>
            <person name="Myers J."/>
            <person name="Bonds A."/>
            <person name="Quandt C.A."/>
            <person name="Barry K."/>
            <person name="Liu P."/>
            <person name="Grigoriev I."/>
            <person name="Longcore J.E."/>
            <person name="James T.Y."/>
        </authorList>
    </citation>
    <scope>NUCLEOTIDE SEQUENCE</scope>
    <source>
        <strain evidence="1">JEL0513</strain>
    </source>
</reference>
<dbReference type="AlphaFoldDB" id="A0AAD5XHP1"/>
<dbReference type="PANTHER" id="PTHR31793:SF39">
    <property type="entry name" value="THIOESTERASE_THIOL ESTER DEHYDRASE-ISOMERASE"/>
    <property type="match status" value="1"/>
</dbReference>
<comment type="caution">
    <text evidence="1">The sequence shown here is derived from an EMBL/GenBank/DDBJ whole genome shotgun (WGS) entry which is preliminary data.</text>
</comment>
<dbReference type="PANTHER" id="PTHR31793">
    <property type="entry name" value="4-HYDROXYBENZOYL-COA THIOESTERASE FAMILY MEMBER"/>
    <property type="match status" value="1"/>
</dbReference>